<protein>
    <recommendedName>
        <fullName evidence="3">HEAT repeat domain-containing protein</fullName>
    </recommendedName>
</protein>
<accession>A0ABQ4GG86</accession>
<keyword evidence="2" id="KW-1185">Reference proteome</keyword>
<dbReference type="InterPro" id="IPR011989">
    <property type="entry name" value="ARM-like"/>
</dbReference>
<evidence type="ECO:0008006" key="3">
    <source>
        <dbReference type="Google" id="ProtNLM"/>
    </source>
</evidence>
<organism evidence="1 2">
    <name type="scientific">Microbispora siamensis</name>
    <dbReference type="NCBI Taxonomy" id="564413"/>
    <lineage>
        <taxon>Bacteria</taxon>
        <taxon>Bacillati</taxon>
        <taxon>Actinomycetota</taxon>
        <taxon>Actinomycetes</taxon>
        <taxon>Streptosporangiales</taxon>
        <taxon>Streptosporangiaceae</taxon>
        <taxon>Microbispora</taxon>
    </lineage>
</organism>
<sequence length="519" mass="56896">MDAGSSPAGEDLHSVDHGEVVETVETLIARAAPGHLYVLWDLWTALLRAAADREHAERALDALAAAPPWLWSELDPARRATWYEAPTVATAPEPRGLWRLRRKPPMPDTSLAVLAAACVHDGHERERAVRHPAMRHDPRLLPILVIRAADWVPEVRSAAADVLEQALATPTVTVLETVAPVAVRLGGRRRGEAVVRMVRDAITRACGEVLTALRSSADIPTRRFAYRACLDGGRLGEADLVHAAQHEEDVTCRTLCAEAVAGLDRPELLRVLLANRAAQVRATALTALVRLGAPEHGERMLGDGSSVVRLTAQWAVRRAGGDPAEFYRRLLNERPGHGLRHLVAGLGECGTPADAPTVLPYLAGENPRVRAEAVRAASRLGAQVDLAAMLVDPAPIVVRRAAEALRTAPPPEDRLWPLFDSGRPPHVRRAAYRLLAGTHVWNRLKADLILLAGPDESLRERARADVRNWLDRQAATAYVGPPEPLRRELAVLIERAYDVLGERTVRILKWHLRADQQDR</sequence>
<reference evidence="1 2" key="1">
    <citation type="submission" date="2021-01" db="EMBL/GenBank/DDBJ databases">
        <title>Whole genome shotgun sequence of Microbispora siamensis NBRC 104113.</title>
        <authorList>
            <person name="Komaki H."/>
            <person name="Tamura T."/>
        </authorList>
    </citation>
    <scope>NUCLEOTIDE SEQUENCE [LARGE SCALE GENOMIC DNA]</scope>
    <source>
        <strain evidence="1 2">NBRC 104113</strain>
    </source>
</reference>
<evidence type="ECO:0000313" key="1">
    <source>
        <dbReference type="EMBL" id="GIH60447.1"/>
    </source>
</evidence>
<evidence type="ECO:0000313" key="2">
    <source>
        <dbReference type="Proteomes" id="UP000660454"/>
    </source>
</evidence>
<dbReference type="EMBL" id="BOOF01000004">
    <property type="protein sequence ID" value="GIH60447.1"/>
    <property type="molecule type" value="Genomic_DNA"/>
</dbReference>
<name>A0ABQ4GG86_9ACTN</name>
<gene>
    <name evidence="1" type="ORF">Msi02_12640</name>
</gene>
<dbReference type="SUPFAM" id="SSF48371">
    <property type="entry name" value="ARM repeat"/>
    <property type="match status" value="1"/>
</dbReference>
<proteinExistence type="predicted"/>
<comment type="caution">
    <text evidence="1">The sequence shown here is derived from an EMBL/GenBank/DDBJ whole genome shotgun (WGS) entry which is preliminary data.</text>
</comment>
<dbReference type="InterPro" id="IPR016024">
    <property type="entry name" value="ARM-type_fold"/>
</dbReference>
<dbReference type="Proteomes" id="UP000660454">
    <property type="component" value="Unassembled WGS sequence"/>
</dbReference>
<dbReference type="Gene3D" id="1.25.10.10">
    <property type="entry name" value="Leucine-rich Repeat Variant"/>
    <property type="match status" value="1"/>
</dbReference>